<dbReference type="InterPro" id="IPR047153">
    <property type="entry name" value="TRIM45/56/19-like"/>
</dbReference>
<evidence type="ECO:0000313" key="3">
    <source>
        <dbReference type="EMBL" id="WAR26580.1"/>
    </source>
</evidence>
<accession>A0ABY7FX54</accession>
<dbReference type="PANTHER" id="PTHR25462:SF296">
    <property type="entry name" value="MEIOTIC P26, ISOFORM F"/>
    <property type="match status" value="1"/>
</dbReference>
<dbReference type="Pfam" id="PF00643">
    <property type="entry name" value="zf-B_box"/>
    <property type="match status" value="1"/>
</dbReference>
<sequence>MAFNFDLCVQQASDLIHDFTCSPCKDDGLNNEAQFFCDECKKYYCNNCEQLHKKLHRTHSMFGRQDVSKWMGYAGLSPIEICDKHGDKKLELLCEDHDELCCHICVPLNHSIKHIPDLAKGLKKQTDFKKLPANVDTITTRLQGITKKRTHNKQSLKDCGKKMLAEIKSLRKKVNEKFDKIEKKTKDILHDLLHETDEFLQENIDKCTQLIDKLSTYLKTIQSQQDDNTSYIAYKKCTDKMREAESLLQELSIKPDTSLTFQADPRIEQFLSGLNILGEITGVPGK</sequence>
<dbReference type="Proteomes" id="UP001164746">
    <property type="component" value="Chromosome 14"/>
</dbReference>
<feature type="domain" description="B box-type" evidence="2">
    <location>
        <begin position="21"/>
        <end position="64"/>
    </location>
</feature>
<protein>
    <submittedName>
        <fullName evidence="3">TRI33-like protein</fullName>
    </submittedName>
</protein>
<organism evidence="3 4">
    <name type="scientific">Mya arenaria</name>
    <name type="common">Soft-shell clam</name>
    <dbReference type="NCBI Taxonomy" id="6604"/>
    <lineage>
        <taxon>Eukaryota</taxon>
        <taxon>Metazoa</taxon>
        <taxon>Spiralia</taxon>
        <taxon>Lophotrochozoa</taxon>
        <taxon>Mollusca</taxon>
        <taxon>Bivalvia</taxon>
        <taxon>Autobranchia</taxon>
        <taxon>Heteroconchia</taxon>
        <taxon>Euheterodonta</taxon>
        <taxon>Imparidentia</taxon>
        <taxon>Neoheterodontei</taxon>
        <taxon>Myida</taxon>
        <taxon>Myoidea</taxon>
        <taxon>Myidae</taxon>
        <taxon>Mya</taxon>
    </lineage>
</organism>
<keyword evidence="1" id="KW-0479">Metal-binding</keyword>
<dbReference type="PANTHER" id="PTHR25462">
    <property type="entry name" value="BONUS, ISOFORM C-RELATED"/>
    <property type="match status" value="1"/>
</dbReference>
<evidence type="ECO:0000256" key="1">
    <source>
        <dbReference type="PROSITE-ProRule" id="PRU00024"/>
    </source>
</evidence>
<proteinExistence type="predicted"/>
<name>A0ABY7FX54_MYAAR</name>
<keyword evidence="1" id="KW-0862">Zinc</keyword>
<dbReference type="PROSITE" id="PS50119">
    <property type="entry name" value="ZF_BBOX"/>
    <property type="match status" value="2"/>
</dbReference>
<dbReference type="InterPro" id="IPR000315">
    <property type="entry name" value="Znf_B-box"/>
</dbReference>
<dbReference type="Gene3D" id="3.90.20.10">
    <property type="match status" value="1"/>
</dbReference>
<keyword evidence="4" id="KW-1185">Reference proteome</keyword>
<evidence type="ECO:0000313" key="4">
    <source>
        <dbReference type="Proteomes" id="UP001164746"/>
    </source>
</evidence>
<evidence type="ECO:0000259" key="2">
    <source>
        <dbReference type="PROSITE" id="PS50119"/>
    </source>
</evidence>
<reference evidence="3" key="1">
    <citation type="submission" date="2022-11" db="EMBL/GenBank/DDBJ databases">
        <title>Centuries of genome instability and evolution in soft-shell clam transmissible cancer (bioRxiv).</title>
        <authorList>
            <person name="Hart S.F.M."/>
            <person name="Yonemitsu M.A."/>
            <person name="Giersch R.M."/>
            <person name="Beal B.F."/>
            <person name="Arriagada G."/>
            <person name="Davis B.W."/>
            <person name="Ostrander E.A."/>
            <person name="Goff S.P."/>
            <person name="Metzger M.J."/>
        </authorList>
    </citation>
    <scope>NUCLEOTIDE SEQUENCE</scope>
    <source>
        <strain evidence="3">MELC-2E11</strain>
        <tissue evidence="3">Siphon/mantle</tissue>
    </source>
</reference>
<feature type="domain" description="B box-type" evidence="2">
    <location>
        <begin position="77"/>
        <end position="114"/>
    </location>
</feature>
<dbReference type="EMBL" id="CP111025">
    <property type="protein sequence ID" value="WAR26580.1"/>
    <property type="molecule type" value="Genomic_DNA"/>
</dbReference>
<keyword evidence="1" id="KW-0863">Zinc-finger</keyword>
<gene>
    <name evidence="3" type="ORF">MAR_012284</name>
</gene>
<dbReference type="Gene3D" id="3.30.160.60">
    <property type="entry name" value="Classic Zinc Finger"/>
    <property type="match status" value="1"/>
</dbReference>
<feature type="non-terminal residue" evidence="3">
    <location>
        <position position="1"/>
    </location>
</feature>
<dbReference type="SUPFAM" id="SSF57845">
    <property type="entry name" value="B-box zinc-binding domain"/>
    <property type="match status" value="1"/>
</dbReference>